<dbReference type="AlphaFoldDB" id="A0A5C6Q521"/>
<gene>
    <name evidence="4" type="ORF">ESZ26_07745</name>
    <name evidence="5" type="ORF">ESZ27_16225</name>
</gene>
<dbReference type="SUPFAM" id="SSF54631">
    <property type="entry name" value="CBS-domain pair"/>
    <property type="match status" value="1"/>
</dbReference>
<reference evidence="5 7" key="1">
    <citation type="submission" date="2019-07" db="EMBL/GenBank/DDBJ databases">
        <title>Genomes of sea-ice associated Colwellia species.</title>
        <authorList>
            <person name="Bowman J.P."/>
        </authorList>
    </citation>
    <scope>NUCLEOTIDE SEQUENCE [LARGE SCALE GENOMIC DNA]</scope>
    <source>
        <strain evidence="4 6">ACAM 607</strain>
        <strain evidence="5 7">IC036</strain>
    </source>
</reference>
<feature type="domain" description="CBS" evidence="3">
    <location>
        <begin position="82"/>
        <end position="140"/>
    </location>
</feature>
<evidence type="ECO:0000256" key="1">
    <source>
        <dbReference type="ARBA" id="ARBA00023122"/>
    </source>
</evidence>
<dbReference type="CDD" id="cd04584">
    <property type="entry name" value="CBS_pair_AcuB_like"/>
    <property type="match status" value="1"/>
</dbReference>
<dbReference type="Pfam" id="PF00571">
    <property type="entry name" value="CBS"/>
    <property type="match status" value="2"/>
</dbReference>
<evidence type="ECO:0000313" key="7">
    <source>
        <dbReference type="Proteomes" id="UP000321917"/>
    </source>
</evidence>
<dbReference type="SMART" id="SM00116">
    <property type="entry name" value="CBS"/>
    <property type="match status" value="2"/>
</dbReference>
<dbReference type="Proteomes" id="UP000321917">
    <property type="component" value="Unassembled WGS sequence"/>
</dbReference>
<feature type="domain" description="CBS" evidence="3">
    <location>
        <begin position="8"/>
        <end position="67"/>
    </location>
</feature>
<dbReference type="EMBL" id="VOLQ01000040">
    <property type="protein sequence ID" value="TWX63677.1"/>
    <property type="molecule type" value="Genomic_DNA"/>
</dbReference>
<dbReference type="InterPro" id="IPR000644">
    <property type="entry name" value="CBS_dom"/>
</dbReference>
<keyword evidence="1 2" id="KW-0129">CBS domain</keyword>
<dbReference type="PANTHER" id="PTHR43080">
    <property type="entry name" value="CBS DOMAIN-CONTAINING PROTEIN CBSX3, MITOCHONDRIAL"/>
    <property type="match status" value="1"/>
</dbReference>
<evidence type="ECO:0000256" key="2">
    <source>
        <dbReference type="PROSITE-ProRule" id="PRU00703"/>
    </source>
</evidence>
<evidence type="ECO:0000259" key="3">
    <source>
        <dbReference type="PROSITE" id="PS51371"/>
    </source>
</evidence>
<dbReference type="EMBL" id="VOLR01000008">
    <property type="protein sequence ID" value="TWX60940.1"/>
    <property type="molecule type" value="Genomic_DNA"/>
</dbReference>
<dbReference type="OrthoDB" id="9794094at2"/>
<accession>A0A5C6Q521</accession>
<proteinExistence type="predicted"/>
<evidence type="ECO:0000313" key="4">
    <source>
        <dbReference type="EMBL" id="TWX60940.1"/>
    </source>
</evidence>
<dbReference type="PROSITE" id="PS51371">
    <property type="entry name" value="CBS"/>
    <property type="match status" value="2"/>
</dbReference>
<dbReference type="Proteomes" id="UP000321525">
    <property type="component" value="Unassembled WGS sequence"/>
</dbReference>
<dbReference type="InterPro" id="IPR046342">
    <property type="entry name" value="CBS_dom_sf"/>
</dbReference>
<evidence type="ECO:0000313" key="6">
    <source>
        <dbReference type="Proteomes" id="UP000321525"/>
    </source>
</evidence>
<keyword evidence="6" id="KW-1185">Reference proteome</keyword>
<name>A0A5C6Q521_9GAMM</name>
<comment type="caution">
    <text evidence="5">The sequence shown here is derived from an EMBL/GenBank/DDBJ whole genome shotgun (WGS) entry which is preliminary data.</text>
</comment>
<dbReference type="PANTHER" id="PTHR43080:SF2">
    <property type="entry name" value="CBS DOMAIN-CONTAINING PROTEIN"/>
    <property type="match status" value="1"/>
</dbReference>
<organism evidence="5 7">
    <name type="scientific">Colwellia hornerae</name>
    <dbReference type="NCBI Taxonomy" id="89402"/>
    <lineage>
        <taxon>Bacteria</taxon>
        <taxon>Pseudomonadati</taxon>
        <taxon>Pseudomonadota</taxon>
        <taxon>Gammaproteobacteria</taxon>
        <taxon>Alteromonadales</taxon>
        <taxon>Colwelliaceae</taxon>
        <taxon>Colwellia</taxon>
    </lineage>
</organism>
<dbReference type="InterPro" id="IPR051257">
    <property type="entry name" value="Diverse_CBS-Domain"/>
</dbReference>
<protein>
    <submittedName>
        <fullName evidence="5">CBS domain-containing protein</fullName>
    </submittedName>
</protein>
<sequence length="144" mass="16466">MMSLSKIMSTDLITLELDDDLSKAKAIFDLHNIHHILILCDKQLVGVITDRDIYKHLSPTIGTKNETPRDHSMLQKKLHLIMNRDLTTAKETVSLNDAVLMFHDNHLSCLPIVNDKMEPIGIISWRDILKVIAQQYRNKLAANK</sequence>
<evidence type="ECO:0000313" key="5">
    <source>
        <dbReference type="EMBL" id="TWX63677.1"/>
    </source>
</evidence>
<dbReference type="Gene3D" id="3.10.580.10">
    <property type="entry name" value="CBS-domain"/>
    <property type="match status" value="1"/>
</dbReference>